<proteinExistence type="predicted"/>
<name>A0A0H4PCR5_9BACT</name>
<dbReference type="InterPro" id="IPR014582">
    <property type="entry name" value="UCP033535_lipo"/>
</dbReference>
<dbReference type="InterPro" id="IPR036215">
    <property type="entry name" value="TM0957-like_sf"/>
</dbReference>
<dbReference type="AlphaFoldDB" id="A0A0H4PCR5"/>
<keyword evidence="1" id="KW-0449">Lipoprotein</keyword>
<dbReference type="KEGG" id="camu:CA2015_2844"/>
<dbReference type="SUPFAM" id="SSF141318">
    <property type="entry name" value="TM0957-like"/>
    <property type="match status" value="1"/>
</dbReference>
<dbReference type="EMBL" id="CP012040">
    <property type="protein sequence ID" value="AKP52251.1"/>
    <property type="molecule type" value="Genomic_DNA"/>
</dbReference>
<evidence type="ECO:0000313" key="1">
    <source>
        <dbReference type="EMBL" id="AKP52251.1"/>
    </source>
</evidence>
<reference evidence="1 2" key="1">
    <citation type="submission" date="2015-07" db="EMBL/GenBank/DDBJ databases">
        <authorList>
            <person name="Kim K.M."/>
        </authorList>
    </citation>
    <scope>NUCLEOTIDE SEQUENCE [LARGE SCALE GENOMIC DNA]</scope>
    <source>
        <strain evidence="1 2">KCTC 12363</strain>
    </source>
</reference>
<dbReference type="RefSeq" id="WP_048642493.1">
    <property type="nucleotide sequence ID" value="NZ_CP012040.1"/>
</dbReference>
<keyword evidence="2" id="KW-1185">Reference proteome</keyword>
<accession>A0A0H4PCR5</accession>
<gene>
    <name evidence="1" type="ORF">CA2015_2844</name>
</gene>
<dbReference type="STRING" id="320787.CA2015_2844"/>
<dbReference type="OrthoDB" id="1425705at2"/>
<dbReference type="Proteomes" id="UP000036520">
    <property type="component" value="Chromosome"/>
</dbReference>
<protein>
    <submittedName>
        <fullName evidence="1">Periplasmic lipoprotein</fullName>
    </submittedName>
</protein>
<organism evidence="1 2">
    <name type="scientific">Cyclobacterium amurskyense</name>
    <dbReference type="NCBI Taxonomy" id="320787"/>
    <lineage>
        <taxon>Bacteria</taxon>
        <taxon>Pseudomonadati</taxon>
        <taxon>Bacteroidota</taxon>
        <taxon>Cytophagia</taxon>
        <taxon>Cytophagales</taxon>
        <taxon>Cyclobacteriaceae</taxon>
        <taxon>Cyclobacterium</taxon>
    </lineage>
</organism>
<sequence length="207" mass="23072">MNRKAIKYSIGILVIGLLGYNSVYFQPMDKKLADGNEISFDANAYVNGIWSNELRMVYKDAPDIALLIESLEQNTVAAFETYGYALGIGNIGYFRVKGEGLVTAVNNNNVLLQVGSHVIEVETEFVYGNAIRDASGLVKLNDYDNSSDFNSISESINEKIRKELIPEFRSKVKTGDKVRFEGAIELNKAHLKLSRIEVIPITLQITE</sequence>
<dbReference type="Pfam" id="PF10054">
    <property type="entry name" value="DUF2291"/>
    <property type="match status" value="1"/>
</dbReference>
<dbReference type="Gene3D" id="2.40.50.420">
    <property type="entry name" value="Envelope glycoprotein gp160, DUF2291, alpha/beta domain"/>
    <property type="match status" value="2"/>
</dbReference>
<evidence type="ECO:0000313" key="2">
    <source>
        <dbReference type="Proteomes" id="UP000036520"/>
    </source>
</evidence>
<dbReference type="PATRIC" id="fig|320787.5.peg.3112"/>